<feature type="chain" id="PRO_5002161914" description="Cytoplasmic protein" evidence="2">
    <location>
        <begin position="25"/>
        <end position="349"/>
    </location>
</feature>
<dbReference type="PANTHER" id="PTHR12875:SF0">
    <property type="entry name" value="GOLGI TO ER TRAFFIC PROTEIN 4 HOMOLOG"/>
    <property type="match status" value="1"/>
</dbReference>
<accession>A0A0C3BHN1</accession>
<proteinExistence type="inferred from homology"/>
<sequence>MPPPPPSSSKALAAILPLIASGQAYEAHQKARTFASRYSKSGAYDVAIDVLAQSATELFKAGQLGSGTDLGCFLLEVYELKGAEVNDESRARLTQLISLAGSEGQWRKTLMDRSMSWSAKHSPYRTGDPTLHAFLGDLFFKESDYPAAEIHFLAAGTRDAAKALANVLFAWSRNGADPGTYASKGVIPYLLAGNILAARIFLASFLTLLVAARPDILARQNAIPLPASGESAADEVYLTTDLTLNFLQLAIRTCQRAKNAQPQGKQAQEMWVRLCGSYQSRRGLVAQGVYREALSEIGTLFFDLPAPRAAAGNPLQDMMASFLGGPPGGGSQAPPKRTLPIPAQAITLD</sequence>
<dbReference type="Proteomes" id="UP000054097">
    <property type="component" value="Unassembled WGS sequence"/>
</dbReference>
<comment type="similarity">
    <text evidence="1">Belongs to the GET4 family.</text>
</comment>
<dbReference type="GO" id="GO:0005829">
    <property type="term" value="C:cytosol"/>
    <property type="evidence" value="ECO:0007669"/>
    <property type="project" value="TreeGrafter"/>
</dbReference>
<protein>
    <recommendedName>
        <fullName evidence="5">Cytoplasmic protein</fullName>
    </recommendedName>
</protein>
<dbReference type="STRING" id="933852.A0A0C3BHN1"/>
<dbReference type="InterPro" id="IPR011990">
    <property type="entry name" value="TPR-like_helical_dom_sf"/>
</dbReference>
<feature type="signal peptide" evidence="2">
    <location>
        <begin position="1"/>
        <end position="24"/>
    </location>
</feature>
<dbReference type="GO" id="GO:0045048">
    <property type="term" value="P:protein insertion into ER membrane"/>
    <property type="evidence" value="ECO:0007669"/>
    <property type="project" value="InterPro"/>
</dbReference>
<reference evidence="4" key="2">
    <citation type="submission" date="2015-01" db="EMBL/GenBank/DDBJ databases">
        <title>Evolutionary Origins and Diversification of the Mycorrhizal Mutualists.</title>
        <authorList>
            <consortium name="DOE Joint Genome Institute"/>
            <consortium name="Mycorrhizal Genomics Consortium"/>
            <person name="Kohler A."/>
            <person name="Kuo A."/>
            <person name="Nagy L.G."/>
            <person name="Floudas D."/>
            <person name="Copeland A."/>
            <person name="Barry K.W."/>
            <person name="Cichocki N."/>
            <person name="Veneault-Fourrey C."/>
            <person name="LaButti K."/>
            <person name="Lindquist E.A."/>
            <person name="Lipzen A."/>
            <person name="Lundell T."/>
            <person name="Morin E."/>
            <person name="Murat C."/>
            <person name="Riley R."/>
            <person name="Ohm R."/>
            <person name="Sun H."/>
            <person name="Tunlid A."/>
            <person name="Henrissat B."/>
            <person name="Grigoriev I.V."/>
            <person name="Hibbett D.S."/>
            <person name="Martin F."/>
        </authorList>
    </citation>
    <scope>NUCLEOTIDE SEQUENCE [LARGE SCALE GENOMIC DNA]</scope>
    <source>
        <strain evidence="4">MAFF 305830</strain>
    </source>
</reference>
<dbReference type="AlphaFoldDB" id="A0A0C3BHN1"/>
<evidence type="ECO:0000256" key="2">
    <source>
        <dbReference type="SAM" id="SignalP"/>
    </source>
</evidence>
<dbReference type="HOGENOM" id="CLU_046061_0_0_1"/>
<reference evidence="3 4" key="1">
    <citation type="submission" date="2014-04" db="EMBL/GenBank/DDBJ databases">
        <authorList>
            <consortium name="DOE Joint Genome Institute"/>
            <person name="Kuo A."/>
            <person name="Zuccaro A."/>
            <person name="Kohler A."/>
            <person name="Nagy L.G."/>
            <person name="Floudas D."/>
            <person name="Copeland A."/>
            <person name="Barry K.W."/>
            <person name="Cichocki N."/>
            <person name="Veneault-Fourrey C."/>
            <person name="LaButti K."/>
            <person name="Lindquist E.A."/>
            <person name="Lipzen A."/>
            <person name="Lundell T."/>
            <person name="Morin E."/>
            <person name="Murat C."/>
            <person name="Sun H."/>
            <person name="Tunlid A."/>
            <person name="Henrissat B."/>
            <person name="Grigoriev I.V."/>
            <person name="Hibbett D.S."/>
            <person name="Martin F."/>
            <person name="Nordberg H.P."/>
            <person name="Cantor M.N."/>
            <person name="Hua S.X."/>
        </authorList>
    </citation>
    <scope>NUCLEOTIDE SEQUENCE [LARGE SCALE GENOMIC DNA]</scope>
    <source>
        <strain evidence="3 4">MAFF 305830</strain>
    </source>
</reference>
<keyword evidence="4" id="KW-1185">Reference proteome</keyword>
<dbReference type="Pfam" id="PF04190">
    <property type="entry name" value="GET4"/>
    <property type="match status" value="1"/>
</dbReference>
<dbReference type="EMBL" id="KN824281">
    <property type="protein sequence ID" value="KIM31594.1"/>
    <property type="molecule type" value="Genomic_DNA"/>
</dbReference>
<name>A0A0C3BHN1_SERVB</name>
<evidence type="ECO:0000256" key="1">
    <source>
        <dbReference type="ARBA" id="ARBA00005351"/>
    </source>
</evidence>
<dbReference type="PANTHER" id="PTHR12875">
    <property type="entry name" value="GOLGI TO ER TRAFFIC PROTEIN 4 HOMOLOG"/>
    <property type="match status" value="1"/>
</dbReference>
<evidence type="ECO:0000313" key="3">
    <source>
        <dbReference type="EMBL" id="KIM31594.1"/>
    </source>
</evidence>
<gene>
    <name evidence="3" type="ORF">M408DRAFT_64328</name>
</gene>
<dbReference type="Gene3D" id="1.25.40.10">
    <property type="entry name" value="Tetratricopeptide repeat domain"/>
    <property type="match status" value="1"/>
</dbReference>
<evidence type="ECO:0008006" key="5">
    <source>
        <dbReference type="Google" id="ProtNLM"/>
    </source>
</evidence>
<dbReference type="InterPro" id="IPR007317">
    <property type="entry name" value="GET4"/>
</dbReference>
<dbReference type="OrthoDB" id="10252405at2759"/>
<evidence type="ECO:0000313" key="4">
    <source>
        <dbReference type="Proteomes" id="UP000054097"/>
    </source>
</evidence>
<organism evidence="3 4">
    <name type="scientific">Serendipita vermifera MAFF 305830</name>
    <dbReference type="NCBI Taxonomy" id="933852"/>
    <lineage>
        <taxon>Eukaryota</taxon>
        <taxon>Fungi</taxon>
        <taxon>Dikarya</taxon>
        <taxon>Basidiomycota</taxon>
        <taxon>Agaricomycotina</taxon>
        <taxon>Agaricomycetes</taxon>
        <taxon>Sebacinales</taxon>
        <taxon>Serendipitaceae</taxon>
        <taxon>Serendipita</taxon>
    </lineage>
</organism>
<keyword evidence="2" id="KW-0732">Signal</keyword>